<sequence>MTLLEMSALYAESAALLRERIAELRRAAREQPDEASGRAVRRRITELEPLLRETRELAVLTARYYDRSYHRHERYTL</sequence>
<dbReference type="Proteomes" id="UP000719500">
    <property type="component" value="Unassembled WGS sequence"/>
</dbReference>
<dbReference type="EMBL" id="JACSNX010000038">
    <property type="protein sequence ID" value="MBM6852466.1"/>
    <property type="molecule type" value="Genomic_DNA"/>
</dbReference>
<accession>A0ABS2G005</accession>
<organism evidence="1 2">
    <name type="scientific">Oscillibacter valericigenes</name>
    <dbReference type="NCBI Taxonomy" id="351091"/>
    <lineage>
        <taxon>Bacteria</taxon>
        <taxon>Bacillati</taxon>
        <taxon>Bacillota</taxon>
        <taxon>Clostridia</taxon>
        <taxon>Eubacteriales</taxon>
        <taxon>Oscillospiraceae</taxon>
        <taxon>Oscillibacter</taxon>
    </lineage>
</organism>
<name>A0ABS2G005_9FIRM</name>
<comment type="caution">
    <text evidence="1">The sequence shown here is derived from an EMBL/GenBank/DDBJ whole genome shotgun (WGS) entry which is preliminary data.</text>
</comment>
<dbReference type="RefSeq" id="WP_204805777.1">
    <property type="nucleotide sequence ID" value="NZ_JACSNS010000031.1"/>
</dbReference>
<proteinExistence type="predicted"/>
<gene>
    <name evidence="1" type="ORF">H9X91_13600</name>
</gene>
<keyword evidence="2" id="KW-1185">Reference proteome</keyword>
<evidence type="ECO:0000313" key="2">
    <source>
        <dbReference type="Proteomes" id="UP000719500"/>
    </source>
</evidence>
<evidence type="ECO:0000313" key="1">
    <source>
        <dbReference type="EMBL" id="MBM6852466.1"/>
    </source>
</evidence>
<protein>
    <submittedName>
        <fullName evidence="1">Uncharacterized protein</fullName>
    </submittedName>
</protein>
<reference evidence="1 2" key="1">
    <citation type="journal article" date="2021" name="Sci. Rep.">
        <title>The distribution of antibiotic resistance genes in chicken gut microbiota commensals.</title>
        <authorList>
            <person name="Juricova H."/>
            <person name="Matiasovicova J."/>
            <person name="Kubasova T."/>
            <person name="Cejkova D."/>
            <person name="Rychlik I."/>
        </authorList>
    </citation>
    <scope>NUCLEOTIDE SEQUENCE [LARGE SCALE GENOMIC DNA]</scope>
    <source>
        <strain evidence="1 2">An411</strain>
    </source>
</reference>